<feature type="transmembrane region" description="Helical" evidence="1">
    <location>
        <begin position="176"/>
        <end position="193"/>
    </location>
</feature>
<sequence length="288" mass="30938">MNRPALTLIGTAMCWAAIWWPFRWLLERGLSSAQANTLAFAFGAVGALIWSRGRLPAFLRDPRLLVMALASAICNLGYNAAATHAPVMKVVLLLYTAPLWTVPLAWWLLHERPGLRGYVALALCSSGALLMLWHPALGYPWPATPWEWVALLAGLSLAVYNVLIRALPHGDERPRVALIFLVELVLAAGWLLAEGEMPASDAAPLGMAAFVGLAMLGIIVAMQWGLQRLPANLAAMLMSTELVFAALFSWWWAGEAMGVREIAGALLVASAALVSAWQPAPAAVSDAA</sequence>
<dbReference type="EMBL" id="CP071060">
    <property type="protein sequence ID" value="QSI77465.1"/>
    <property type="molecule type" value="Genomic_DNA"/>
</dbReference>
<keyword evidence="4" id="KW-1185">Reference proteome</keyword>
<evidence type="ECO:0000259" key="2">
    <source>
        <dbReference type="Pfam" id="PF00892"/>
    </source>
</evidence>
<feature type="transmembrane region" description="Helical" evidence="1">
    <location>
        <begin position="115"/>
        <end position="134"/>
    </location>
</feature>
<feature type="transmembrane region" description="Helical" evidence="1">
    <location>
        <begin position="32"/>
        <end position="51"/>
    </location>
</feature>
<dbReference type="PANTHER" id="PTHR22911">
    <property type="entry name" value="ACYL-MALONYL CONDENSING ENZYME-RELATED"/>
    <property type="match status" value="1"/>
</dbReference>
<feature type="transmembrane region" description="Helical" evidence="1">
    <location>
        <begin position="87"/>
        <end position="108"/>
    </location>
</feature>
<feature type="transmembrane region" description="Helical" evidence="1">
    <location>
        <begin position="63"/>
        <end position="81"/>
    </location>
</feature>
<feature type="transmembrane region" description="Helical" evidence="1">
    <location>
        <begin position="233"/>
        <end position="253"/>
    </location>
</feature>
<reference evidence="3 4" key="1">
    <citation type="submission" date="2021-02" db="EMBL/GenBank/DDBJ databases">
        <title>Niveibacterium changnyeongensis HC41.</title>
        <authorList>
            <person name="Kang M."/>
        </authorList>
    </citation>
    <scope>NUCLEOTIDE SEQUENCE [LARGE SCALE GENOMIC DNA]</scope>
    <source>
        <strain evidence="3 4">HC41</strain>
    </source>
</reference>
<feature type="transmembrane region" description="Helical" evidence="1">
    <location>
        <begin position="205"/>
        <end position="226"/>
    </location>
</feature>
<gene>
    <name evidence="3" type="ORF">JY500_02070</name>
</gene>
<dbReference type="InterPro" id="IPR000620">
    <property type="entry name" value="EamA_dom"/>
</dbReference>
<dbReference type="Proteomes" id="UP000663570">
    <property type="component" value="Chromosome"/>
</dbReference>
<evidence type="ECO:0000313" key="4">
    <source>
        <dbReference type="Proteomes" id="UP000663570"/>
    </source>
</evidence>
<feature type="transmembrane region" description="Helical" evidence="1">
    <location>
        <begin position="146"/>
        <end position="164"/>
    </location>
</feature>
<evidence type="ECO:0000313" key="3">
    <source>
        <dbReference type="EMBL" id="QSI77465.1"/>
    </source>
</evidence>
<feature type="domain" description="EamA" evidence="2">
    <location>
        <begin position="5"/>
        <end position="132"/>
    </location>
</feature>
<dbReference type="SUPFAM" id="SSF103481">
    <property type="entry name" value="Multidrug resistance efflux transporter EmrE"/>
    <property type="match status" value="2"/>
</dbReference>
<proteinExistence type="predicted"/>
<dbReference type="Pfam" id="PF00892">
    <property type="entry name" value="EamA"/>
    <property type="match status" value="2"/>
</dbReference>
<keyword evidence="1" id="KW-1133">Transmembrane helix</keyword>
<name>A0ABX7M6T1_9RHOO</name>
<protein>
    <submittedName>
        <fullName evidence="3">DMT family transporter</fullName>
    </submittedName>
</protein>
<organism evidence="3 4">
    <name type="scientific">Niveibacterium microcysteis</name>
    <dbReference type="NCBI Taxonomy" id="2811415"/>
    <lineage>
        <taxon>Bacteria</taxon>
        <taxon>Pseudomonadati</taxon>
        <taxon>Pseudomonadota</taxon>
        <taxon>Betaproteobacteria</taxon>
        <taxon>Rhodocyclales</taxon>
        <taxon>Rhodocyclaceae</taxon>
        <taxon>Niveibacterium</taxon>
    </lineage>
</organism>
<evidence type="ECO:0000256" key="1">
    <source>
        <dbReference type="SAM" id="Phobius"/>
    </source>
</evidence>
<accession>A0ABX7M6T1</accession>
<dbReference type="RefSeq" id="WP_206254907.1">
    <property type="nucleotide sequence ID" value="NZ_CP071060.1"/>
</dbReference>
<keyword evidence="1" id="KW-0812">Transmembrane</keyword>
<keyword evidence="1" id="KW-0472">Membrane</keyword>
<dbReference type="InterPro" id="IPR037185">
    <property type="entry name" value="EmrE-like"/>
</dbReference>
<feature type="domain" description="EamA" evidence="2">
    <location>
        <begin position="146"/>
        <end position="275"/>
    </location>
</feature>